<accession>A0ABQ5E9B6</accession>
<dbReference type="InterPro" id="IPR002160">
    <property type="entry name" value="Prot_inh_Kunz-lg"/>
</dbReference>
<evidence type="ECO:0000256" key="2">
    <source>
        <dbReference type="SAM" id="SignalP"/>
    </source>
</evidence>
<comment type="similarity">
    <text evidence="1">Belongs to the protease inhibitor I3 (leguminous Kunitz-type inhibitor) family.</text>
</comment>
<keyword evidence="4" id="KW-1185">Reference proteome</keyword>
<dbReference type="EMBL" id="BQNB010016070">
    <property type="protein sequence ID" value="GJT47467.1"/>
    <property type="molecule type" value="Genomic_DNA"/>
</dbReference>
<evidence type="ECO:0000313" key="4">
    <source>
        <dbReference type="Proteomes" id="UP001151760"/>
    </source>
</evidence>
<feature type="signal peptide" evidence="2">
    <location>
        <begin position="1"/>
        <end position="21"/>
    </location>
</feature>
<sequence>MNKTTLFLLAFILFFALSANSAPSPSPVLDAYGKNLQTGVEYYVMPAARDGESGGLLYAAFINMKFGGLHDVDAHEHSVSFVAGTRSDGDCTKCLLATVNQDNDMVLSPSK</sequence>
<dbReference type="Proteomes" id="UP001151760">
    <property type="component" value="Unassembled WGS sequence"/>
</dbReference>
<proteinExistence type="inferred from homology"/>
<dbReference type="Gene3D" id="2.80.10.50">
    <property type="match status" value="1"/>
</dbReference>
<evidence type="ECO:0000313" key="3">
    <source>
        <dbReference type="EMBL" id="GJT47467.1"/>
    </source>
</evidence>
<keyword evidence="2" id="KW-0732">Signal</keyword>
<dbReference type="InterPro" id="IPR011065">
    <property type="entry name" value="Kunitz_inhibitor_STI-like_sf"/>
</dbReference>
<reference evidence="3" key="1">
    <citation type="journal article" date="2022" name="Int. J. Mol. Sci.">
        <title>Draft Genome of Tanacetum Coccineum: Genomic Comparison of Closely Related Tanacetum-Family Plants.</title>
        <authorList>
            <person name="Yamashiro T."/>
            <person name="Shiraishi A."/>
            <person name="Nakayama K."/>
            <person name="Satake H."/>
        </authorList>
    </citation>
    <scope>NUCLEOTIDE SEQUENCE</scope>
</reference>
<feature type="chain" id="PRO_5046183892" evidence="2">
    <location>
        <begin position="22"/>
        <end position="111"/>
    </location>
</feature>
<comment type="caution">
    <text evidence="3">The sequence shown here is derived from an EMBL/GenBank/DDBJ whole genome shotgun (WGS) entry which is preliminary data.</text>
</comment>
<evidence type="ECO:0000256" key="1">
    <source>
        <dbReference type="ARBA" id="ARBA00005440"/>
    </source>
</evidence>
<organism evidence="3 4">
    <name type="scientific">Tanacetum coccineum</name>
    <dbReference type="NCBI Taxonomy" id="301880"/>
    <lineage>
        <taxon>Eukaryota</taxon>
        <taxon>Viridiplantae</taxon>
        <taxon>Streptophyta</taxon>
        <taxon>Embryophyta</taxon>
        <taxon>Tracheophyta</taxon>
        <taxon>Spermatophyta</taxon>
        <taxon>Magnoliopsida</taxon>
        <taxon>eudicotyledons</taxon>
        <taxon>Gunneridae</taxon>
        <taxon>Pentapetalae</taxon>
        <taxon>asterids</taxon>
        <taxon>campanulids</taxon>
        <taxon>Asterales</taxon>
        <taxon>Asteraceae</taxon>
        <taxon>Asteroideae</taxon>
        <taxon>Anthemideae</taxon>
        <taxon>Anthemidinae</taxon>
        <taxon>Tanacetum</taxon>
    </lineage>
</organism>
<gene>
    <name evidence="3" type="ORF">Tco_0956182</name>
</gene>
<reference evidence="3" key="2">
    <citation type="submission" date="2022-01" db="EMBL/GenBank/DDBJ databases">
        <authorList>
            <person name="Yamashiro T."/>
            <person name="Shiraishi A."/>
            <person name="Satake H."/>
            <person name="Nakayama K."/>
        </authorList>
    </citation>
    <scope>NUCLEOTIDE SEQUENCE</scope>
</reference>
<name>A0ABQ5E9B6_9ASTR</name>
<dbReference type="SUPFAM" id="SSF50386">
    <property type="entry name" value="STI-like"/>
    <property type="match status" value="1"/>
</dbReference>
<protein>
    <submittedName>
        <fullName evidence="3">Proteinase inhibitor I3</fullName>
    </submittedName>
</protein>
<dbReference type="PROSITE" id="PS00283">
    <property type="entry name" value="SOYBEAN_KUNITZ"/>
    <property type="match status" value="1"/>
</dbReference>